<feature type="compositionally biased region" description="Polar residues" evidence="3">
    <location>
        <begin position="10"/>
        <end position="30"/>
    </location>
</feature>
<dbReference type="Gene3D" id="3.40.50.300">
    <property type="entry name" value="P-loop containing nucleotide triphosphate hydrolases"/>
    <property type="match status" value="1"/>
</dbReference>
<name>A0A100ISB0_ASPNG</name>
<organism evidence="7 8">
    <name type="scientific">Aspergillus niger</name>
    <dbReference type="NCBI Taxonomy" id="5061"/>
    <lineage>
        <taxon>Eukaryota</taxon>
        <taxon>Fungi</taxon>
        <taxon>Dikarya</taxon>
        <taxon>Ascomycota</taxon>
        <taxon>Pezizomycotina</taxon>
        <taxon>Eurotiomycetes</taxon>
        <taxon>Eurotiomycetidae</taxon>
        <taxon>Eurotiales</taxon>
        <taxon>Aspergillaceae</taxon>
        <taxon>Aspergillus</taxon>
        <taxon>Aspergillus subgen. Circumdati</taxon>
    </lineage>
</organism>
<comment type="caution">
    <text evidence="7">The sequence shown here is derived from an EMBL/GenBank/DDBJ whole genome shotgun (WGS) entry which is preliminary data.</text>
</comment>
<dbReference type="SUPFAM" id="SSF52540">
    <property type="entry name" value="P-loop containing nucleoside triphosphate hydrolases"/>
    <property type="match status" value="1"/>
</dbReference>
<dbReference type="InterPro" id="IPR027417">
    <property type="entry name" value="P-loop_NTPase"/>
</dbReference>
<dbReference type="OrthoDB" id="163438at2759"/>
<dbReference type="InterPro" id="IPR055497">
    <property type="entry name" value="DUF7069"/>
</dbReference>
<evidence type="ECO:0000256" key="3">
    <source>
        <dbReference type="SAM" id="MobiDB-lite"/>
    </source>
</evidence>
<dbReference type="InterPro" id="IPR054471">
    <property type="entry name" value="GPIID_WHD"/>
</dbReference>
<feature type="repeat" description="ANK" evidence="2">
    <location>
        <begin position="733"/>
        <end position="757"/>
    </location>
</feature>
<dbReference type="SMART" id="SM00248">
    <property type="entry name" value="ANK"/>
    <property type="match status" value="6"/>
</dbReference>
<dbReference type="Pfam" id="PF00023">
    <property type="entry name" value="Ank"/>
    <property type="match status" value="1"/>
</dbReference>
<feature type="region of interest" description="Disordered" evidence="3">
    <location>
        <begin position="1"/>
        <end position="30"/>
    </location>
</feature>
<dbReference type="EMBL" id="BCMY01000021">
    <property type="protein sequence ID" value="GAQ46426.1"/>
    <property type="molecule type" value="Genomic_DNA"/>
</dbReference>
<protein>
    <submittedName>
        <fullName evidence="7">Sex-determining protein fem-1</fullName>
    </submittedName>
</protein>
<dbReference type="Pfam" id="PF22939">
    <property type="entry name" value="WHD_GPIID"/>
    <property type="match status" value="1"/>
</dbReference>
<gene>
    <name evidence="7" type="ORF">ABL_09087</name>
</gene>
<dbReference type="VEuPathDB" id="FungiDB:M747DRAFT_279589"/>
<dbReference type="InterPro" id="IPR002110">
    <property type="entry name" value="Ankyrin_rpt"/>
</dbReference>
<dbReference type="PROSITE" id="PS50088">
    <property type="entry name" value="ANK_REPEAT"/>
    <property type="match status" value="3"/>
</dbReference>
<accession>A0A100ISB0</accession>
<dbReference type="SUPFAM" id="SSF48403">
    <property type="entry name" value="Ankyrin repeat"/>
    <property type="match status" value="1"/>
</dbReference>
<dbReference type="Gene3D" id="1.25.40.20">
    <property type="entry name" value="Ankyrin repeat-containing domain"/>
    <property type="match status" value="2"/>
</dbReference>
<dbReference type="InterPro" id="IPR036770">
    <property type="entry name" value="Ankyrin_rpt-contain_sf"/>
</dbReference>
<dbReference type="VEuPathDB" id="FungiDB:ATCC64974_11280"/>
<feature type="domain" description="DUF7069" evidence="5">
    <location>
        <begin position="262"/>
        <end position="316"/>
    </location>
</feature>
<evidence type="ECO:0000313" key="7">
    <source>
        <dbReference type="EMBL" id="GAQ46426.1"/>
    </source>
</evidence>
<dbReference type="Pfam" id="PF12796">
    <property type="entry name" value="Ank_2"/>
    <property type="match status" value="2"/>
</dbReference>
<evidence type="ECO:0000259" key="6">
    <source>
        <dbReference type="Pfam" id="PF24883"/>
    </source>
</evidence>
<dbReference type="InterPro" id="IPR056884">
    <property type="entry name" value="NPHP3-like_N"/>
</dbReference>
<proteinExistence type="predicted"/>
<evidence type="ECO:0000259" key="4">
    <source>
        <dbReference type="Pfam" id="PF22939"/>
    </source>
</evidence>
<sequence>MTSLEVEGPNSGSQAGTNDGSIQCTFEQSSTSRDERVTRFLDLLNTCPYEDRKNRNDRRVPGTCEWFTAHPKFTNWQQCSSHDLAGLLWVSADPGCGKSVLTRYLVDEVLVGNEQQTVCYFFFKDDFPDQRNAVSALSAILYQIFLAQPQLLSDEDVNRVHNHGEELLRSFHTLWNILMSVSAQATAGEIICVLDALDECRDRDELIEAVNMFYQGLYKDRKLKFLMTSRPYSHIEHRFRELETELPIIHLSGNGEEEVQQVSREIDPVISKRVGDIGKQRSLEEDECDFLEQQLTAVENPTYLWVSLALDVLENMPDFTKGNIRQAVQHLPVAVDSAYERILDRSPNKEKAKVLLHMITAAVRPFSLEELSLAWAIHSNPDDTTLNSICDDMEPKERFRKTLRDLCGLLVVVIDEKICLLHQTAKEFLVQSNKSTVNHTTSQVTGWKGALKPEESNKILARICISWLPRISAAQGNIERGDFDEYSSCHWVTHYHQANVQDGSILIVRAQSVCDPSSDVYPAWSELYKSEGNYLPGGDSSLLITSFLGLNGVVKLLLASDSEDADRRPPMSWAKSTMKHLLRTKRVKINSKDPVEGLTPLSWAAKNGHEGVVKLLLESKKTDINSKDSIYGRTALFWAAEDSHETIIKLLLGTRKINLNSKDSSGQTPLSWAADCGNEVLVRLLLETNKVNINSKDEHNQTPLSLAASNGNETIVKLLLETGKVDVDCKDSYRATPLSWAAMHGHEKVVKLLLDTGKVDVNYKGSDDQTPREWAAIYGHEEVVKLLENY</sequence>
<dbReference type="Proteomes" id="UP000068243">
    <property type="component" value="Unassembled WGS sequence"/>
</dbReference>
<dbReference type="VEuPathDB" id="FungiDB:ASPNIDRAFT2_1072577"/>
<evidence type="ECO:0000259" key="5">
    <source>
        <dbReference type="Pfam" id="PF23239"/>
    </source>
</evidence>
<reference evidence="8" key="1">
    <citation type="journal article" date="2016" name="Genome Announc.">
        <title>Draft genome sequence of Aspergillus niger strain An76.</title>
        <authorList>
            <person name="Gong W."/>
            <person name="Cheng Z."/>
            <person name="Zhang H."/>
            <person name="Liu L."/>
            <person name="Gao P."/>
            <person name="Wang L."/>
        </authorList>
    </citation>
    <scope>NUCLEOTIDE SEQUENCE [LARGE SCALE GENOMIC DNA]</scope>
    <source>
        <strain evidence="8">An76</strain>
    </source>
</reference>
<dbReference type="Pfam" id="PF23239">
    <property type="entry name" value="DUF7069"/>
    <property type="match status" value="1"/>
</dbReference>
<feature type="repeat" description="ANK" evidence="2">
    <location>
        <begin position="699"/>
        <end position="723"/>
    </location>
</feature>
<feature type="repeat" description="ANK" evidence="2">
    <location>
        <begin position="596"/>
        <end position="618"/>
    </location>
</feature>
<evidence type="ECO:0000313" key="8">
    <source>
        <dbReference type="Proteomes" id="UP000068243"/>
    </source>
</evidence>
<dbReference type="VEuPathDB" id="FungiDB:An12g00850"/>
<evidence type="ECO:0000256" key="2">
    <source>
        <dbReference type="PROSITE-ProRule" id="PRU00023"/>
    </source>
</evidence>
<feature type="domain" description="GPI inositol-deacylase winged helix" evidence="4">
    <location>
        <begin position="340"/>
        <end position="433"/>
    </location>
</feature>
<dbReference type="Pfam" id="PF24883">
    <property type="entry name" value="NPHP3_N"/>
    <property type="match status" value="1"/>
</dbReference>
<keyword evidence="2" id="KW-0040">ANK repeat</keyword>
<dbReference type="VEuPathDB" id="FungiDB:ATCC64974_39700"/>
<feature type="domain" description="Nephrocystin 3-like N-terminal" evidence="6">
    <location>
        <begin position="62"/>
        <end position="230"/>
    </location>
</feature>
<dbReference type="VEuPathDB" id="FungiDB:ASPNIDRAFT2_1071046"/>
<keyword evidence="1" id="KW-0677">Repeat</keyword>
<dbReference type="PANTHER" id="PTHR10039">
    <property type="entry name" value="AMELOGENIN"/>
    <property type="match status" value="1"/>
</dbReference>
<dbReference type="AlphaFoldDB" id="A0A100ISB0"/>
<dbReference type="OMA" id="DFPDQKN"/>
<evidence type="ECO:0000256" key="1">
    <source>
        <dbReference type="ARBA" id="ARBA00022737"/>
    </source>
</evidence>
<dbReference type="PROSITE" id="PS50297">
    <property type="entry name" value="ANK_REP_REGION"/>
    <property type="match status" value="3"/>
</dbReference>